<reference evidence="2" key="1">
    <citation type="submission" date="2022-12" db="EMBL/GenBank/DDBJ databases">
        <title>Genome assemblies of Blomia tropicalis.</title>
        <authorList>
            <person name="Cui Y."/>
        </authorList>
    </citation>
    <scope>NUCLEOTIDE SEQUENCE</scope>
    <source>
        <tissue evidence="2">Adult mites</tissue>
    </source>
</reference>
<sequence length="417" mass="48730">MSSPARVRMLVKFHLIRQLIRSLLRSRHSSSITNINDLPDECILLILSHLPLIELLLTVPLVCSRWATLQPSAVRSRRSMLLMLGRNPLELYTWSRFMSPFLDHFISSSDTSRIPLPLYRDECNELNFHHLSSKLTKQILDNFPRIDHFELVIRHLDSNIIEQIVKLLEIWSNSLIHFKVWTHFVERSKFLEHDQISFNISRLLDTLIQLKHVQHLTLHFDNFVFSEQLDNVGTKNYSKILKLKSLKHVTEFYFHSLDHVRILRFSLGRYAEFNANLKLNLIHLSLTIQSLDFYESNPIYESTDHQSHINPLSAVKALDLTIQTEYHSQLYALKLGQTFPGLQSMHIYDQRWRCLNCSQIDSTSKPINNRQSNNGRTLTANNNGSILNICTRKLIEKTVIDYCVDLCKVSLSMEYSH</sequence>
<evidence type="ECO:0000259" key="1">
    <source>
        <dbReference type="PROSITE" id="PS50181"/>
    </source>
</evidence>
<dbReference type="SUPFAM" id="SSF81383">
    <property type="entry name" value="F-box domain"/>
    <property type="match status" value="1"/>
</dbReference>
<proteinExistence type="predicted"/>
<dbReference type="EMBL" id="JAPWDV010000002">
    <property type="protein sequence ID" value="KAJ6219434.1"/>
    <property type="molecule type" value="Genomic_DNA"/>
</dbReference>
<keyword evidence="3" id="KW-1185">Reference proteome</keyword>
<dbReference type="Pfam" id="PF00646">
    <property type="entry name" value="F-box"/>
    <property type="match status" value="1"/>
</dbReference>
<protein>
    <recommendedName>
        <fullName evidence="1">F-box domain-containing protein</fullName>
    </recommendedName>
</protein>
<evidence type="ECO:0000313" key="2">
    <source>
        <dbReference type="EMBL" id="KAJ6219434.1"/>
    </source>
</evidence>
<dbReference type="InterPro" id="IPR036047">
    <property type="entry name" value="F-box-like_dom_sf"/>
</dbReference>
<comment type="caution">
    <text evidence="2">The sequence shown here is derived from an EMBL/GenBank/DDBJ whole genome shotgun (WGS) entry which is preliminary data.</text>
</comment>
<dbReference type="InterPro" id="IPR001810">
    <property type="entry name" value="F-box_dom"/>
</dbReference>
<dbReference type="PROSITE" id="PS50181">
    <property type="entry name" value="FBOX"/>
    <property type="match status" value="1"/>
</dbReference>
<name>A0A9Q0M5X4_BLOTA</name>
<dbReference type="AlphaFoldDB" id="A0A9Q0M5X4"/>
<gene>
    <name evidence="2" type="ORF">RDWZM_005246</name>
</gene>
<feature type="domain" description="F-box" evidence="1">
    <location>
        <begin position="32"/>
        <end position="80"/>
    </location>
</feature>
<dbReference type="Gene3D" id="1.20.1280.50">
    <property type="match status" value="1"/>
</dbReference>
<organism evidence="2 3">
    <name type="scientific">Blomia tropicalis</name>
    <name type="common">Mite</name>
    <dbReference type="NCBI Taxonomy" id="40697"/>
    <lineage>
        <taxon>Eukaryota</taxon>
        <taxon>Metazoa</taxon>
        <taxon>Ecdysozoa</taxon>
        <taxon>Arthropoda</taxon>
        <taxon>Chelicerata</taxon>
        <taxon>Arachnida</taxon>
        <taxon>Acari</taxon>
        <taxon>Acariformes</taxon>
        <taxon>Sarcoptiformes</taxon>
        <taxon>Astigmata</taxon>
        <taxon>Glycyphagoidea</taxon>
        <taxon>Echimyopodidae</taxon>
        <taxon>Blomia</taxon>
    </lineage>
</organism>
<accession>A0A9Q0M5X4</accession>
<evidence type="ECO:0000313" key="3">
    <source>
        <dbReference type="Proteomes" id="UP001142055"/>
    </source>
</evidence>
<dbReference type="Proteomes" id="UP001142055">
    <property type="component" value="Chromosome 2"/>
</dbReference>